<name>A0ABP1DYK9_9APHY</name>
<dbReference type="PANTHER" id="PTHR33606:SF3">
    <property type="entry name" value="PROTEIN YCII"/>
    <property type="match status" value="1"/>
</dbReference>
<keyword evidence="3" id="KW-1185">Reference proteome</keyword>
<feature type="domain" description="YCII-related" evidence="1">
    <location>
        <begin position="11"/>
        <end position="98"/>
    </location>
</feature>
<gene>
    <name evidence="2" type="ORF">GFSPODELE1_LOCUS8602</name>
</gene>
<dbReference type="EMBL" id="OZ037949">
    <property type="protein sequence ID" value="CAL1711987.1"/>
    <property type="molecule type" value="Genomic_DNA"/>
</dbReference>
<reference evidence="3" key="1">
    <citation type="submission" date="2024-04" db="EMBL/GenBank/DDBJ databases">
        <authorList>
            <person name="Shaw F."/>
            <person name="Minotto A."/>
        </authorList>
    </citation>
    <scope>NUCLEOTIDE SEQUENCE [LARGE SCALE GENOMIC DNA]</scope>
</reference>
<evidence type="ECO:0000313" key="3">
    <source>
        <dbReference type="Proteomes" id="UP001497453"/>
    </source>
</evidence>
<protein>
    <recommendedName>
        <fullName evidence="1">YCII-related domain-containing protein</fullName>
    </recommendedName>
</protein>
<organism evidence="2 3">
    <name type="scientific">Somion occarium</name>
    <dbReference type="NCBI Taxonomy" id="3059160"/>
    <lineage>
        <taxon>Eukaryota</taxon>
        <taxon>Fungi</taxon>
        <taxon>Dikarya</taxon>
        <taxon>Basidiomycota</taxon>
        <taxon>Agaricomycotina</taxon>
        <taxon>Agaricomycetes</taxon>
        <taxon>Polyporales</taxon>
        <taxon>Cerrenaceae</taxon>
        <taxon>Somion</taxon>
    </lineage>
</organism>
<sequence length="113" mass="12717">MSTDPIATKSLFVVYAPDYPDPECVSRRLSVRPSHLENASKLKEQGLLKIGGAMITPETYKTDQKKMAGSVMIFSANTLEEVRELIENDIYYKGNVWDKENLVIMPFASAYPL</sequence>
<dbReference type="Proteomes" id="UP001497453">
    <property type="component" value="Chromosome 6"/>
</dbReference>
<accession>A0ABP1DYK9</accession>
<dbReference type="SUPFAM" id="SSF54909">
    <property type="entry name" value="Dimeric alpha+beta barrel"/>
    <property type="match status" value="1"/>
</dbReference>
<dbReference type="Gene3D" id="3.30.70.1060">
    <property type="entry name" value="Dimeric alpha+beta barrel"/>
    <property type="match status" value="1"/>
</dbReference>
<proteinExistence type="predicted"/>
<dbReference type="InterPro" id="IPR011008">
    <property type="entry name" value="Dimeric_a/b-barrel"/>
</dbReference>
<dbReference type="Pfam" id="PF03795">
    <property type="entry name" value="YCII"/>
    <property type="match status" value="1"/>
</dbReference>
<evidence type="ECO:0000259" key="1">
    <source>
        <dbReference type="Pfam" id="PF03795"/>
    </source>
</evidence>
<dbReference type="PANTHER" id="PTHR33606">
    <property type="entry name" value="PROTEIN YCII"/>
    <property type="match status" value="1"/>
</dbReference>
<dbReference type="InterPro" id="IPR005545">
    <property type="entry name" value="YCII"/>
</dbReference>
<dbReference type="InterPro" id="IPR051807">
    <property type="entry name" value="Sec-metab_biosynth-assoc"/>
</dbReference>
<evidence type="ECO:0000313" key="2">
    <source>
        <dbReference type="EMBL" id="CAL1711987.1"/>
    </source>
</evidence>